<evidence type="ECO:0000256" key="1">
    <source>
        <dbReference type="SAM" id="MobiDB-lite"/>
    </source>
</evidence>
<dbReference type="EMBL" id="JAWWNJ010000077">
    <property type="protein sequence ID" value="KAK7005795.1"/>
    <property type="molecule type" value="Genomic_DNA"/>
</dbReference>
<feature type="transmembrane region" description="Helical" evidence="2">
    <location>
        <begin position="303"/>
        <end position="323"/>
    </location>
</feature>
<reference evidence="3 4" key="1">
    <citation type="journal article" date="2024" name="J Genomics">
        <title>Draft genome sequencing and assembly of Favolaschia claudopus CIRM-BRFM 2984 isolated from oak limbs.</title>
        <authorList>
            <person name="Navarro D."/>
            <person name="Drula E."/>
            <person name="Chaduli D."/>
            <person name="Cazenave R."/>
            <person name="Ahrendt S."/>
            <person name="Wang J."/>
            <person name="Lipzen A."/>
            <person name="Daum C."/>
            <person name="Barry K."/>
            <person name="Grigoriev I.V."/>
            <person name="Favel A."/>
            <person name="Rosso M.N."/>
            <person name="Martin F."/>
        </authorList>
    </citation>
    <scope>NUCLEOTIDE SEQUENCE [LARGE SCALE GENOMIC DNA]</scope>
    <source>
        <strain evidence="3 4">CIRM-BRFM 2984</strain>
    </source>
</reference>
<accession>A0AAW0AAH0</accession>
<keyword evidence="2" id="KW-1133">Transmembrane helix</keyword>
<dbReference type="Proteomes" id="UP001362999">
    <property type="component" value="Unassembled WGS sequence"/>
</dbReference>
<keyword evidence="2" id="KW-0472">Membrane</keyword>
<feature type="compositionally biased region" description="Acidic residues" evidence="1">
    <location>
        <begin position="206"/>
        <end position="220"/>
    </location>
</feature>
<feature type="transmembrane region" description="Helical" evidence="2">
    <location>
        <begin position="399"/>
        <end position="417"/>
    </location>
</feature>
<gene>
    <name evidence="3" type="ORF">R3P38DRAFT_3039633</name>
</gene>
<evidence type="ECO:0000256" key="2">
    <source>
        <dbReference type="SAM" id="Phobius"/>
    </source>
</evidence>
<evidence type="ECO:0000313" key="4">
    <source>
        <dbReference type="Proteomes" id="UP001362999"/>
    </source>
</evidence>
<dbReference type="AlphaFoldDB" id="A0AAW0AAH0"/>
<organism evidence="3 4">
    <name type="scientific">Favolaschia claudopus</name>
    <dbReference type="NCBI Taxonomy" id="2862362"/>
    <lineage>
        <taxon>Eukaryota</taxon>
        <taxon>Fungi</taxon>
        <taxon>Dikarya</taxon>
        <taxon>Basidiomycota</taxon>
        <taxon>Agaricomycotina</taxon>
        <taxon>Agaricomycetes</taxon>
        <taxon>Agaricomycetidae</taxon>
        <taxon>Agaricales</taxon>
        <taxon>Marasmiineae</taxon>
        <taxon>Mycenaceae</taxon>
        <taxon>Favolaschia</taxon>
    </lineage>
</organism>
<comment type="caution">
    <text evidence="3">The sequence shown here is derived from an EMBL/GenBank/DDBJ whole genome shotgun (WGS) entry which is preliminary data.</text>
</comment>
<sequence>MDASESAFVRAYGMHLMRPEKSWRPIVTVEVDKTLRHETVLGSDGQNINLKDCFYLPEATISSQVEIKIYYRSQSKKKGKKRVLVGTTSSSLGGLWKRHGREPKLTLQCQNHANRSVQSRGRPQKGALIHLRLRPPPSFTAAEANPGVSEEDEVEDGYASSSSSSSSSSPSTPSNDSDTLVPPFIEAQPPQPLRRRRRVRGYCVNSDEEPESYSETDDDDERKPLFDDDEEPPIPPTPVKISFNPIEWIAASLLPQYTERIEVPPESNFFERAISSFTFYGELKNAGCQDDFSMVFNRLQLEWTYTAGILVALAAVNTAVFSISPDSIFAISPVALGAVAASSVASGLGIACATWFLVRYAWVDVETFIARAEDMDISFTESSTRSYFFFALTSRLPSLLMLTSSISLMVFLAIVAWSAWPTAVIVGCFLVGLLMGLQFLVFSLMFVVKSVRKVLRFFAGLVMRPRKEEGEEMNEKC</sequence>
<evidence type="ECO:0000313" key="3">
    <source>
        <dbReference type="EMBL" id="KAK7005795.1"/>
    </source>
</evidence>
<feature type="region of interest" description="Disordered" evidence="1">
    <location>
        <begin position="112"/>
        <end position="238"/>
    </location>
</feature>
<feature type="compositionally biased region" description="Polar residues" evidence="1">
    <location>
        <begin position="112"/>
        <end position="121"/>
    </location>
</feature>
<feature type="transmembrane region" description="Helical" evidence="2">
    <location>
        <begin position="423"/>
        <end position="448"/>
    </location>
</feature>
<feature type="transmembrane region" description="Helical" evidence="2">
    <location>
        <begin position="335"/>
        <end position="358"/>
    </location>
</feature>
<name>A0AAW0AAH0_9AGAR</name>
<proteinExistence type="predicted"/>
<keyword evidence="2" id="KW-0812">Transmembrane</keyword>
<keyword evidence="4" id="KW-1185">Reference proteome</keyword>
<feature type="compositionally biased region" description="Low complexity" evidence="1">
    <location>
        <begin position="160"/>
        <end position="179"/>
    </location>
</feature>
<protein>
    <submittedName>
        <fullName evidence="3">Uncharacterized protein</fullName>
    </submittedName>
</protein>